<feature type="domain" description="N-acetyltransferase" evidence="4">
    <location>
        <begin position="12"/>
        <end position="172"/>
    </location>
</feature>
<dbReference type="InterPro" id="IPR016181">
    <property type="entry name" value="Acyl_CoA_acyltransferase"/>
</dbReference>
<dbReference type="Proteomes" id="UP000092695">
    <property type="component" value="Chromosome"/>
</dbReference>
<dbReference type="PANTHER" id="PTHR43792:SF8">
    <property type="entry name" value="[RIBOSOMAL PROTEIN US5]-ALANINE N-ACETYLTRANSFERASE"/>
    <property type="match status" value="1"/>
</dbReference>
<keyword evidence="6" id="KW-1185">Reference proteome</keyword>
<evidence type="ECO:0000313" key="6">
    <source>
        <dbReference type="Proteomes" id="UP000092695"/>
    </source>
</evidence>
<organism evidence="5 6">
    <name type="scientific">Woeseia oceani</name>
    <dbReference type="NCBI Taxonomy" id="1548547"/>
    <lineage>
        <taxon>Bacteria</taxon>
        <taxon>Pseudomonadati</taxon>
        <taxon>Pseudomonadota</taxon>
        <taxon>Gammaproteobacteria</taxon>
        <taxon>Woeseiales</taxon>
        <taxon>Woeseiaceae</taxon>
        <taxon>Woeseia</taxon>
    </lineage>
</organism>
<comment type="similarity">
    <text evidence="3">Belongs to the acetyltransferase family. RimJ subfamily.</text>
</comment>
<accession>A0A193LGK5</accession>
<dbReference type="PROSITE" id="PS51186">
    <property type="entry name" value="GNAT"/>
    <property type="match status" value="1"/>
</dbReference>
<evidence type="ECO:0000259" key="4">
    <source>
        <dbReference type="PROSITE" id="PS51186"/>
    </source>
</evidence>
<dbReference type="EMBL" id="CP016268">
    <property type="protein sequence ID" value="ANO51596.1"/>
    <property type="molecule type" value="Genomic_DNA"/>
</dbReference>
<sequence>MAVLPVLETPRLILRSFVPEDAAAVTELAADRRIADTTLNIPHPYDLRMAEEWIGTHAQRLANGEQAAFAVTLKSNLALIGAVSLGIERRFRRANLGYWIGVPWWHQGYATEAARVVVDFGFAECRLHRVHAVHLPRNPASGRVLQKIGMQQEGVQREHTCKNDVYEDLVLYGVLQRQWQTDKDYS</sequence>
<dbReference type="PANTHER" id="PTHR43792">
    <property type="entry name" value="GNAT FAMILY, PUTATIVE (AFU_ORTHOLOGUE AFUA_3G00765)-RELATED-RELATED"/>
    <property type="match status" value="1"/>
</dbReference>
<reference evidence="5 6" key="1">
    <citation type="submission" date="2016-06" db="EMBL/GenBank/DDBJ databases">
        <title>Complete genome sequence of a deep-branching marine Gamma Proteobacterium Woeseia oceani type strain XK5.</title>
        <authorList>
            <person name="Mu D."/>
            <person name="Du Z."/>
        </authorList>
    </citation>
    <scope>NUCLEOTIDE SEQUENCE [LARGE SCALE GENOMIC DNA]</scope>
    <source>
        <strain evidence="5 6">XK5</strain>
    </source>
</reference>
<evidence type="ECO:0000256" key="2">
    <source>
        <dbReference type="ARBA" id="ARBA00023315"/>
    </source>
</evidence>
<evidence type="ECO:0000313" key="5">
    <source>
        <dbReference type="EMBL" id="ANO51596.1"/>
    </source>
</evidence>
<dbReference type="InterPro" id="IPR000182">
    <property type="entry name" value="GNAT_dom"/>
</dbReference>
<evidence type="ECO:0000256" key="1">
    <source>
        <dbReference type="ARBA" id="ARBA00022679"/>
    </source>
</evidence>
<evidence type="ECO:0000256" key="3">
    <source>
        <dbReference type="ARBA" id="ARBA00038502"/>
    </source>
</evidence>
<dbReference type="Pfam" id="PF13302">
    <property type="entry name" value="Acetyltransf_3"/>
    <property type="match status" value="1"/>
</dbReference>
<dbReference type="AlphaFoldDB" id="A0A193LGK5"/>
<dbReference type="InterPro" id="IPR051531">
    <property type="entry name" value="N-acetyltransferase"/>
</dbReference>
<gene>
    <name evidence="5" type="ORF">BA177_10635</name>
</gene>
<dbReference type="STRING" id="1548547.BA177_10635"/>
<name>A0A193LGK5_9GAMM</name>
<proteinExistence type="inferred from homology"/>
<dbReference type="SUPFAM" id="SSF55729">
    <property type="entry name" value="Acyl-CoA N-acyltransferases (Nat)"/>
    <property type="match status" value="1"/>
</dbReference>
<dbReference type="KEGG" id="woc:BA177_10635"/>
<protein>
    <recommendedName>
        <fullName evidence="4">N-acetyltransferase domain-containing protein</fullName>
    </recommendedName>
</protein>
<keyword evidence="1" id="KW-0808">Transferase</keyword>
<dbReference type="GO" id="GO:0016747">
    <property type="term" value="F:acyltransferase activity, transferring groups other than amino-acyl groups"/>
    <property type="evidence" value="ECO:0007669"/>
    <property type="project" value="InterPro"/>
</dbReference>
<dbReference type="Gene3D" id="3.40.630.30">
    <property type="match status" value="1"/>
</dbReference>
<keyword evidence="2" id="KW-0012">Acyltransferase</keyword>
<dbReference type="OrthoDB" id="9801656at2"/>